<name>A0A810N5G5_9ACTN</name>
<evidence type="ECO:0000256" key="1">
    <source>
        <dbReference type="ARBA" id="ARBA00022801"/>
    </source>
</evidence>
<dbReference type="KEGG" id="pry:Prubr_39440"/>
<dbReference type="InterPro" id="IPR015797">
    <property type="entry name" value="NUDIX_hydrolase-like_dom_sf"/>
</dbReference>
<dbReference type="Gene3D" id="3.40.50.1240">
    <property type="entry name" value="Phosphoglycerate mutase-like"/>
    <property type="match status" value="1"/>
</dbReference>
<dbReference type="PANTHER" id="PTHR21340:SF0">
    <property type="entry name" value="BIS(5'-NUCLEOSYL)-TETRAPHOSPHATASE [ASYMMETRICAL]"/>
    <property type="match status" value="1"/>
</dbReference>
<dbReference type="InterPro" id="IPR000086">
    <property type="entry name" value="NUDIX_hydrolase_dom"/>
</dbReference>
<protein>
    <submittedName>
        <fullName evidence="3">Putative hydrolase MutT/NUDIX</fullName>
    </submittedName>
</protein>
<gene>
    <name evidence="3" type="ORF">Prubr_39440</name>
</gene>
<dbReference type="Gene3D" id="3.90.79.10">
    <property type="entry name" value="Nucleoside Triphosphate Pyrophosphohydrolase"/>
    <property type="match status" value="1"/>
</dbReference>
<accession>A0A810N5G5</accession>
<evidence type="ECO:0000259" key="2">
    <source>
        <dbReference type="PROSITE" id="PS51462"/>
    </source>
</evidence>
<sequence length="297" mass="31341">MTVPVRAAGGVVWRPVGAGEVEVCVVHRPRYDDWTLPKGKLEPGEHPLLAAVREIAEEADVRGVPQVRLPGIRYAMRDGTPKSVDYWSVRAVDRGGFQHETEVDALRWLPVGAAAGLLTYAHDAAVVREFAVLPRVTAVLAVVRHARAGKRATWTGPDVARELDAAGRAQAAGLAELLAVVRPERLLSAAPRRCVQTLAPLAGRLDLPIEVDSGFDEPLPGQDGDENALAAAGRLVELATAGRRAVVCTQGKVLPAALAGLTGGDVGDHHTPKGTGWLLAFAGERLVGADRLDPAAV</sequence>
<keyword evidence="4" id="KW-1185">Reference proteome</keyword>
<dbReference type="AlphaFoldDB" id="A0A810N5G5"/>
<dbReference type="PROSITE" id="PS51462">
    <property type="entry name" value="NUDIX"/>
    <property type="match status" value="1"/>
</dbReference>
<reference evidence="3" key="1">
    <citation type="submission" date="2020-08" db="EMBL/GenBank/DDBJ databases">
        <title>Whole genome shotgun sequence of Polymorphospora rubra NBRC 101157.</title>
        <authorList>
            <person name="Komaki H."/>
            <person name="Tamura T."/>
        </authorList>
    </citation>
    <scope>NUCLEOTIDE SEQUENCE</scope>
    <source>
        <strain evidence="3">NBRC 101157</strain>
    </source>
</reference>
<dbReference type="Proteomes" id="UP000680866">
    <property type="component" value="Chromosome"/>
</dbReference>
<dbReference type="GO" id="GO:0006754">
    <property type="term" value="P:ATP biosynthetic process"/>
    <property type="evidence" value="ECO:0007669"/>
    <property type="project" value="TreeGrafter"/>
</dbReference>
<dbReference type="GO" id="GO:0004081">
    <property type="term" value="F:bis(5'-nucleosyl)-tetraphosphatase (asymmetrical) activity"/>
    <property type="evidence" value="ECO:0007669"/>
    <property type="project" value="TreeGrafter"/>
</dbReference>
<dbReference type="InterPro" id="IPR013078">
    <property type="entry name" value="His_Pase_superF_clade-1"/>
</dbReference>
<dbReference type="GO" id="GO:0006167">
    <property type="term" value="P:AMP biosynthetic process"/>
    <property type="evidence" value="ECO:0007669"/>
    <property type="project" value="TreeGrafter"/>
</dbReference>
<dbReference type="EMBL" id="AP023359">
    <property type="protein sequence ID" value="BCJ66923.1"/>
    <property type="molecule type" value="Genomic_DNA"/>
</dbReference>
<organism evidence="3 4">
    <name type="scientific">Polymorphospora rubra</name>
    <dbReference type="NCBI Taxonomy" id="338584"/>
    <lineage>
        <taxon>Bacteria</taxon>
        <taxon>Bacillati</taxon>
        <taxon>Actinomycetota</taxon>
        <taxon>Actinomycetes</taxon>
        <taxon>Micromonosporales</taxon>
        <taxon>Micromonosporaceae</taxon>
        <taxon>Polymorphospora</taxon>
    </lineage>
</organism>
<dbReference type="Pfam" id="PF00293">
    <property type="entry name" value="NUDIX"/>
    <property type="match status" value="1"/>
</dbReference>
<evidence type="ECO:0000313" key="3">
    <source>
        <dbReference type="EMBL" id="BCJ66923.1"/>
    </source>
</evidence>
<dbReference type="SUPFAM" id="SSF53254">
    <property type="entry name" value="Phosphoglycerate mutase-like"/>
    <property type="match status" value="1"/>
</dbReference>
<dbReference type="SUPFAM" id="SSF55811">
    <property type="entry name" value="Nudix"/>
    <property type="match status" value="1"/>
</dbReference>
<dbReference type="PROSITE" id="PS00893">
    <property type="entry name" value="NUDIX_BOX"/>
    <property type="match status" value="1"/>
</dbReference>
<dbReference type="InterPro" id="IPR029033">
    <property type="entry name" value="His_PPase_superfam"/>
</dbReference>
<dbReference type="InterPro" id="IPR051325">
    <property type="entry name" value="Nudix_hydrolase_domain"/>
</dbReference>
<dbReference type="CDD" id="cd03673">
    <property type="entry name" value="NUDIX_Ap6A_hydrolase"/>
    <property type="match status" value="1"/>
</dbReference>
<keyword evidence="1 3" id="KW-0378">Hydrolase</keyword>
<evidence type="ECO:0000313" key="4">
    <source>
        <dbReference type="Proteomes" id="UP000680866"/>
    </source>
</evidence>
<dbReference type="InterPro" id="IPR020084">
    <property type="entry name" value="NUDIX_hydrolase_CS"/>
</dbReference>
<dbReference type="Pfam" id="PF00300">
    <property type="entry name" value="His_Phos_1"/>
    <property type="match status" value="1"/>
</dbReference>
<dbReference type="PANTHER" id="PTHR21340">
    <property type="entry name" value="DIADENOSINE 5,5-P1,P4-TETRAPHOSPHATE PYROPHOSPHOHYDROLASE MUTT"/>
    <property type="match status" value="1"/>
</dbReference>
<proteinExistence type="predicted"/>
<feature type="domain" description="Nudix hydrolase" evidence="2">
    <location>
        <begin position="3"/>
        <end position="132"/>
    </location>
</feature>